<dbReference type="AlphaFoldDB" id="A0A1E3HJP2"/>
<dbReference type="Proteomes" id="UP000094065">
    <property type="component" value="Unassembled WGS sequence"/>
</dbReference>
<proteinExistence type="predicted"/>
<reference evidence="2 3" key="1">
    <citation type="submission" date="2016-06" db="EMBL/GenBank/DDBJ databases">
        <title>Evolution of pathogenesis and genome organization in the Tremellales.</title>
        <authorList>
            <person name="Cuomo C."/>
            <person name="Litvintseva A."/>
            <person name="Heitman J."/>
            <person name="Chen Y."/>
            <person name="Sun S."/>
            <person name="Springer D."/>
            <person name="Dromer F."/>
            <person name="Young S."/>
            <person name="Zeng Q."/>
            <person name="Chapman S."/>
            <person name="Gujja S."/>
            <person name="Saif S."/>
            <person name="Birren B."/>
        </authorList>
    </citation>
    <scope>NUCLEOTIDE SEQUENCE [LARGE SCALE GENOMIC DNA]</scope>
    <source>
        <strain evidence="2 3">CBS 6039</strain>
    </source>
</reference>
<evidence type="ECO:0000313" key="3">
    <source>
        <dbReference type="Proteomes" id="UP000094065"/>
    </source>
</evidence>
<evidence type="ECO:0000256" key="1">
    <source>
        <dbReference type="SAM" id="MobiDB-lite"/>
    </source>
</evidence>
<evidence type="ECO:0008006" key="4">
    <source>
        <dbReference type="Google" id="ProtNLM"/>
    </source>
</evidence>
<sequence length="712" mass="79701">MSEDTSSSASSTTSLSDLSHFSDYSDSSRDHSGSESDSDSDDVPRAFLNLPLECDSALLERDLSKYVTYGCAAPTRPVWPDTGFVGEYYQPVANFLNSTLDVAREAFERSGMEAEYCALDFLFTRQFRWAVYNKRMGPPEYSSGKIARPALVGFKLSDTSLFDDGTQSVNVAHHRVDESNLITYADIDNRNIDHAIFKSSLTGRTAVDAQPNRVAVRSIVFSIEDGTIKAAIAELDFGGIHLTHFHNLRNDGEYDRFRGLLIGMYCAPIDDHGCNRRIRFYADNIGDIRLERFSYSDMAWRGLERYQDKREEEEEPEEDKDPEAGVSVSAPLYDLNDIGESLPPPMKHAEGSTTMVIGPIDDPADPILRWGEEGGELIGTLESLLRPDQALLGVLQFGPRWERATADVRPFGSGYQTLYKGPYMREVVNETNEADASSFTSLADVYAAHGPLDLVKAVLGAIYGFRNVYRVGWLHKQIDVKNITVGPTREFSLYDYNAVTEELVPVKYDIDCLIGDAEEGLCGMLIAYSLKGEKDEEDVDDGDDLGLFSESLCLMANQKYEDVHFFPATQSTIGGLESFLWVLIYVVLRYHTQGGTSDTPDGHLYKALFGRLPKSDANRSEFLAQKGMSKHVFGDGRCLAPLKDLLTPALKFFQYQYSWCLNMMAKEGPETYPWTAEEEISSRDEFVDIFSTFVQEEAVKEGKKPEKLWSPP</sequence>
<gene>
    <name evidence="2" type="ORF">L202_05224</name>
</gene>
<comment type="caution">
    <text evidence="2">The sequence shown here is derived from an EMBL/GenBank/DDBJ whole genome shotgun (WGS) entry which is preliminary data.</text>
</comment>
<feature type="compositionally biased region" description="Low complexity" evidence="1">
    <location>
        <begin position="1"/>
        <end position="25"/>
    </location>
</feature>
<feature type="region of interest" description="Disordered" evidence="1">
    <location>
        <begin position="307"/>
        <end position="327"/>
    </location>
</feature>
<feature type="compositionally biased region" description="Acidic residues" evidence="1">
    <location>
        <begin position="311"/>
        <end position="321"/>
    </location>
</feature>
<feature type="region of interest" description="Disordered" evidence="1">
    <location>
        <begin position="1"/>
        <end position="42"/>
    </location>
</feature>
<dbReference type="OrthoDB" id="10362735at2759"/>
<dbReference type="RefSeq" id="XP_018991937.1">
    <property type="nucleotide sequence ID" value="XM_019139446.1"/>
</dbReference>
<protein>
    <recommendedName>
        <fullName evidence="4">Fungal-type protein kinase domain-containing protein</fullName>
    </recommendedName>
</protein>
<evidence type="ECO:0000313" key="2">
    <source>
        <dbReference type="EMBL" id="ODN76563.1"/>
    </source>
</evidence>
<dbReference type="GeneID" id="30156533"/>
<keyword evidence="3" id="KW-1185">Reference proteome</keyword>
<accession>A0A1E3HJP2</accession>
<dbReference type="STRING" id="1295533.A0A1E3HJP2"/>
<organism evidence="2 3">
    <name type="scientific">Cryptococcus amylolentus CBS 6039</name>
    <dbReference type="NCBI Taxonomy" id="1295533"/>
    <lineage>
        <taxon>Eukaryota</taxon>
        <taxon>Fungi</taxon>
        <taxon>Dikarya</taxon>
        <taxon>Basidiomycota</taxon>
        <taxon>Agaricomycotina</taxon>
        <taxon>Tremellomycetes</taxon>
        <taxon>Tremellales</taxon>
        <taxon>Cryptococcaceae</taxon>
        <taxon>Cryptococcus</taxon>
    </lineage>
</organism>
<dbReference type="EMBL" id="AWGJ01000008">
    <property type="protein sequence ID" value="ODN76563.1"/>
    <property type="molecule type" value="Genomic_DNA"/>
</dbReference>
<name>A0A1E3HJP2_9TREE</name>